<dbReference type="Pfam" id="PF17803">
    <property type="entry name" value="Cadherin_4"/>
    <property type="match status" value="2"/>
</dbReference>
<feature type="compositionally biased region" description="Acidic residues" evidence="1">
    <location>
        <begin position="2627"/>
        <end position="2638"/>
    </location>
</feature>
<evidence type="ECO:0000313" key="4">
    <source>
        <dbReference type="Proteomes" id="UP000243924"/>
    </source>
</evidence>
<dbReference type="GO" id="GO:0005509">
    <property type="term" value="F:calcium ion binding"/>
    <property type="evidence" value="ECO:0007669"/>
    <property type="project" value="InterPro"/>
</dbReference>
<evidence type="ECO:0000256" key="1">
    <source>
        <dbReference type="SAM" id="MobiDB-lite"/>
    </source>
</evidence>
<keyword evidence="4" id="KW-1185">Reference proteome</keyword>
<dbReference type="STRING" id="1434072.SAMN05216210_0358"/>
<dbReference type="GO" id="GO:0007156">
    <property type="term" value="P:homophilic cell adhesion via plasma membrane adhesion molecules"/>
    <property type="evidence" value="ECO:0007669"/>
    <property type="project" value="InterPro"/>
</dbReference>
<dbReference type="Pfam" id="PF05345">
    <property type="entry name" value="He_PIG"/>
    <property type="match status" value="1"/>
</dbReference>
<dbReference type="PROSITE" id="PS50268">
    <property type="entry name" value="CADHERIN_2"/>
    <property type="match status" value="1"/>
</dbReference>
<dbReference type="Pfam" id="PF14252">
    <property type="entry name" value="DUF4347"/>
    <property type="match status" value="1"/>
</dbReference>
<organism evidence="3 4">
    <name type="scientific">Halopseudomonas salegens</name>
    <dbReference type="NCBI Taxonomy" id="1434072"/>
    <lineage>
        <taxon>Bacteria</taxon>
        <taxon>Pseudomonadati</taxon>
        <taxon>Pseudomonadota</taxon>
        <taxon>Gammaproteobacteria</taxon>
        <taxon>Pseudomonadales</taxon>
        <taxon>Pseudomonadaceae</taxon>
        <taxon>Halopseudomonas</taxon>
    </lineage>
</organism>
<dbReference type="Gene3D" id="2.60.40.10">
    <property type="entry name" value="Immunoglobulins"/>
    <property type="match status" value="1"/>
</dbReference>
<dbReference type="InterPro" id="IPR013783">
    <property type="entry name" value="Ig-like_fold"/>
</dbReference>
<dbReference type="Proteomes" id="UP000243924">
    <property type="component" value="Chromosome I"/>
</dbReference>
<dbReference type="GO" id="GO:0016020">
    <property type="term" value="C:membrane"/>
    <property type="evidence" value="ECO:0007669"/>
    <property type="project" value="InterPro"/>
</dbReference>
<gene>
    <name evidence="3" type="ORF">SAMN05216210_0358</name>
</gene>
<dbReference type="OrthoDB" id="6091599at2"/>
<dbReference type="RefSeq" id="WP_092383545.1">
    <property type="nucleotide sequence ID" value="NZ_LT629787.1"/>
</dbReference>
<dbReference type="InterPro" id="IPR015919">
    <property type="entry name" value="Cadherin-like_sf"/>
</dbReference>
<dbReference type="InterPro" id="IPR006644">
    <property type="entry name" value="Cadg"/>
</dbReference>
<protein>
    <submittedName>
        <fullName evidence="3">VCBS repeat-containing protein</fullName>
    </submittedName>
</protein>
<sequence>MSKQNKIGQSGFRRKPLIMALESRILLDGAVMVTAAEALSDVELQSDAVHGESAEQSMHFAAPTPVGRELTVRREVAVIDTSVDGHEDLLAELGAYTETILIDGSENGLEQLVAALQGQSDIDALHILSHGELGELRLGSLTLNADNLAANSELLSTLGQSLSDDADLMLYGCYVGAEQQGRGFIDALAGITGADVAASDDLTGAARLGGDWELEVESGAIETFALTSTDFDSVLAPTVNAVADSVIYTEGGDPVTIDTGISFSGGGDYREGYIRFSVENPTSGDQFVLQDADDVNAEGAISVVGIDVYRGNGSDRERIGSIDSVENGVNGQPLKILLSSPLPNSGFEEGTANWTLSSQIYGDNPGEINFDNYVIPLANNSDSNSVYNGGTGTTNVQASSGSFSPQASISAGTGVDGTQALYLRSSGNIVSTDQDPFGSFQADGYGSIHGPYATSTVITVENGDSISLDFKAVGNTDDYEVFGLLRRVDGSGNFISDNPNDSVNNVVLFAERGADTGGFVRVDKTGLSAGEYRFQFVGGTYDGTGGLAVGSNLYVDNIRLISSQQVTDTVASKIASQVTYQSTADDTEVERTITIAARDSAGGVGSDTITLQVEQINNAPSFSGDATLAAVNEDTLSPAGSSVGSLFDGVFDDPDEAFTPPDSLSGIIVTGDSSVPAQGEWQYSTDGSNWYAIGDVAADDGLLLSRDASLRFVPAADYNGTPGSLNVHAVDSSLNTVIFTDGTNRVSFDTTATGVTGGENAVSTSAVNLNTSITPVDDAPVLDQPAAQEVNDTDQLDTFAELTGTLSASDIDTPDSELFYGIDGGQSLVEDVALAGSFGTLRVVRATGEYTYTPDSEAINALTTAEVDSFTVTVTDGTTTVSKTLTFNINGANDAPVFGTITEVDDTTTPPDLSGGVAPGDGLEVLDNGLLRFGSNAQDSINAMTGMLEQPFYYDNGQDFKLTFSDYALNLALGVNGDGASDWNLNGDVNLAPSFSNITVDTSGFSGGSGTLVWRGEITINGAQLAVTHVYELPASSAYVETRTFVTNIGSSEATNLRVWVGTQDDYIAGSDMPAKQKGNLVGGSFEVNTATGQQGQAIKVYSDDTAVLFFSTSEKADTIIGRDYGWTLTDTRDTPAIDPSQSVFDQPSEDGGYALFVRMDDLAVGETQSFDWFYAAGSTQQIDAIIAEVSAAASANLVEGGQLIESGEYVLSDVDTGDVVTLAPSSVSAGQFDPQGNPVALGSAVPDQATLLSMLSVTPTTVVDAASTSGNFDWTFDAGSEGFDFLAQGETLKLEYTLTAEDSFGATASQVVEVVIEGINDAPVAQNGSGSLGENEIFSASVAATDVDGSIASYALVSGVTRGSLGFNANGTYNFDPGTDFDYLAEGETTAVTFTYRATDNQGAVSQVATVTLTVVGSNDAPVVSAGSGTAAENDSLASNVPAATDVDGSIVGYQLVTDVAEGSLTFNSDGTYTFAANSDFDDLAVGESRQVSFTYTATDNDGAVSAPGTVTFTVTGTNDVPTISAEAAAPVSEVPGDSSAQDLSDSGEITFDDLDTTDVVDITFAGNNDISWSGGSLDGTLASALVGGFSIPTTTDAAAPGSVDWTYALNDVDLDFLAAGETISFSYTITATDSQGATDTDTVTFTITGTNDAPTISAAAADPVTEAPGDSSAQDLSDSGEITFDDLDTTDTVDITFASNNDISWSGGSLDGALASALVGGFSIPTTTDAAAPGSVDWTYALNDVDLDFLAVGETISFSYTITATDSQGATDTDTVTFTITGTNDAPTISAAAADGITEEPGDSSSQALSDSGVVSFDDLDVNDTLSITAVSNNDISWSGGTLDSAVANALVAGFSIPATSDVAPGSINWNYDVASVNLDFLAEGETISFSYDITATDSQGATASDTVTFTITGTNDAPTISAEAADPITEVPGDSSSQALSDSGVVSFDDLDVNDTLSITAASNNDIVWSGGTLDSAVANALVAGFSIPETTGAAAPGSTNWSYDVNAVNLDFLAAGETITFSYTLTATDGEGATDTDTVTFTITGTNDAPTINAEAADPITEVPGDSSSQALSDSGVVSFDDLDVNDTLSITAVSNNDISWSGGTLNAAVANALVAGFSIPANADLEAPGTLEWTYAVGAVNLDFLAAGETITFSYTLTATDPQGATDTTTVSFIITGTNDAPVVEVSPAEVMAEAGDASAQVLRQSGTVGLGDSDVNDVETVSYAHNNDIRWSGGSLDAVLAQRLLAGFNIPPTSSADTPVTINWDYLVNGVDLDFLAVDETITFSYTVTVTDNQGDSDTAVIDFRLVGTNDAPEIEIQAPQTFVEATDAESQSLNQSGLVRFNDLDSNDRVSVRFDSNDDLGWRDATGEIVASLPAELAERLLAGFTVPQPNGLDAPGELTWQYTANDLDLDFLAADSTISFSYTLTVTDNQGASSSSVISLLIRGTNDGPVADALDIDQVWQQGREFGLDVADRFSDADHGDTLTYEVTGLPRGLVYDAQTGVISGTATEPGVFNVQITASDAQGASVSRSFGMTVTALVSEAEVPTPPPAPQPAPEVTPPAPTPVGDTGTGPGLDAGLISNNPAGNSVIDGTGFMPPGMPDGGNQGGAEPAASMPFDVGEADGSGDDNAGEDLNANSPLAGGDTEGSSAPAGDDVVLLSEPGAVAIATTGADGRTSVRAAVDVTVGTDGVVSFTDAQQEAFSIVGLTVSGIDRPDNGSALIRIQDSNSATSLQEYTGSLGSGERLPDWISVDRNTGAVSINTPPDGVREVVVRVQAIGSDGQVRMLELKLDLDELFRRAVSPDVEIQAEPEPETGFVPLQGQFEAELQARDGYGDQLLSLLRST</sequence>
<proteinExistence type="predicted"/>
<dbReference type="NCBIfam" id="NF012211">
    <property type="entry name" value="tand_rpt_95"/>
    <property type="match status" value="2"/>
</dbReference>
<dbReference type="InterPro" id="IPR010221">
    <property type="entry name" value="VCBS_dom"/>
</dbReference>
<reference evidence="4" key="1">
    <citation type="submission" date="2016-10" db="EMBL/GenBank/DDBJ databases">
        <authorList>
            <person name="Varghese N."/>
            <person name="Submissions S."/>
        </authorList>
    </citation>
    <scope>NUCLEOTIDE SEQUENCE [LARGE SCALE GENOMIC DNA]</scope>
    <source>
        <strain evidence="4">CECT 8338</strain>
    </source>
</reference>
<name>A0A1H2E5I4_9GAMM</name>
<dbReference type="SUPFAM" id="SSF49313">
    <property type="entry name" value="Cadherin-like"/>
    <property type="match status" value="1"/>
</dbReference>
<dbReference type="InterPro" id="IPR002126">
    <property type="entry name" value="Cadherin-like_dom"/>
</dbReference>
<dbReference type="InterPro" id="IPR025592">
    <property type="entry name" value="DUF4347"/>
</dbReference>
<feature type="compositionally biased region" description="Pro residues" evidence="1">
    <location>
        <begin position="2553"/>
        <end position="2571"/>
    </location>
</feature>
<feature type="region of interest" description="Disordered" evidence="1">
    <location>
        <begin position="2550"/>
        <end position="2661"/>
    </location>
</feature>
<feature type="domain" description="Cadherin" evidence="2">
    <location>
        <begin position="1445"/>
        <end position="1525"/>
    </location>
</feature>
<accession>A0A1H2E5I4</accession>
<dbReference type="SMART" id="SM00736">
    <property type="entry name" value="CADG"/>
    <property type="match status" value="2"/>
</dbReference>
<dbReference type="NCBIfam" id="TIGR01965">
    <property type="entry name" value="VCBS_repeat"/>
    <property type="match status" value="10"/>
</dbReference>
<dbReference type="InterPro" id="IPR040853">
    <property type="entry name" value="RapA2_cadherin-like"/>
</dbReference>
<evidence type="ECO:0000259" key="2">
    <source>
        <dbReference type="PROSITE" id="PS50268"/>
    </source>
</evidence>
<evidence type="ECO:0000313" key="3">
    <source>
        <dbReference type="EMBL" id="SDT90377.1"/>
    </source>
</evidence>
<dbReference type="EMBL" id="LT629787">
    <property type="protein sequence ID" value="SDT90377.1"/>
    <property type="molecule type" value="Genomic_DNA"/>
</dbReference>